<organism evidence="1 2">
    <name type="scientific">Hominisplanchenecus murintestinalis</name>
    <dbReference type="NCBI Taxonomy" id="2941517"/>
    <lineage>
        <taxon>Bacteria</taxon>
        <taxon>Bacillati</taxon>
        <taxon>Bacillota</taxon>
        <taxon>Clostridia</taxon>
        <taxon>Lachnospirales</taxon>
        <taxon>Lachnospiraceae</taxon>
        <taxon>Hominisplanchenecus</taxon>
    </lineage>
</organism>
<dbReference type="EMBL" id="SRZB01000001">
    <property type="protein sequence ID" value="TGY00741.1"/>
    <property type="molecule type" value="Genomic_DNA"/>
</dbReference>
<gene>
    <name evidence="1" type="ORF">E5357_00785</name>
</gene>
<evidence type="ECO:0000313" key="1">
    <source>
        <dbReference type="EMBL" id="TGY00741.1"/>
    </source>
</evidence>
<comment type="caution">
    <text evidence="1">The sequence shown here is derived from an EMBL/GenBank/DDBJ whole genome shotgun (WGS) entry which is preliminary data.</text>
</comment>
<accession>A0AC61R3T4</accession>
<sequence length="479" mass="52593">MNYGMIVYMLGWICLFEAMFMALPLMVAVIYQEPAGWAYLMVLVLCAVLGLLLTRRKVKNRKIYGRDGLVIVAFCWIVLSIFGAAPFVISGDIPSFTDALFETISGFTTTGSSILNDVEALSRANLFWRSFTHWIGGMGVLVFILALLPIKAGGAGMYIMRAESPGPRVRKLVPKIKTTAMILYAIYFGMTVLQIILMLLAGTPLFDAMVLSFGSAGTGGFAIKNDGLASYTNLQQAIVTVAMILFGVNFNFYYLLLRRKPRQALACTEVWAYLGIIAASILVITIQVLPRFETVYQAFHHTAFQVSSIITTTGYSTADFNEWNALSKTILVLIMFVGACAGSTGGGIKVSRIIILLKGVRKEVMRVCHPRSIKKVKMDGHSLEHEAVHSVYAFVIIYICIFVVSLLVITLDEKDLVTNFTAVAATINNIGPGLNIVGPAGNFSSFSDLSKFVLMFDMLAGRLELLPLLVLFVPSTWKK</sequence>
<dbReference type="Proteomes" id="UP000307720">
    <property type="component" value="Unassembled WGS sequence"/>
</dbReference>
<keyword evidence="2" id="KW-1185">Reference proteome</keyword>
<protein>
    <submittedName>
        <fullName evidence="1">TrkH family potassium uptake protein</fullName>
    </submittedName>
</protein>
<evidence type="ECO:0000313" key="2">
    <source>
        <dbReference type="Proteomes" id="UP000307720"/>
    </source>
</evidence>
<proteinExistence type="predicted"/>
<name>A0AC61R3T4_9FIRM</name>
<reference evidence="1" key="1">
    <citation type="submission" date="2019-04" db="EMBL/GenBank/DDBJ databases">
        <title>Microbes associate with the intestines of laboratory mice.</title>
        <authorList>
            <person name="Navarre W."/>
            <person name="Wong E."/>
            <person name="Huang K."/>
            <person name="Tropini C."/>
            <person name="Ng K."/>
            <person name="Yu B."/>
        </authorList>
    </citation>
    <scope>NUCLEOTIDE SEQUENCE</scope>
    <source>
        <strain evidence="1">NM72_1-8</strain>
    </source>
</reference>